<keyword evidence="3" id="KW-1185">Reference proteome</keyword>
<evidence type="ECO:0000313" key="2">
    <source>
        <dbReference type="EMBL" id="GGK59543.1"/>
    </source>
</evidence>
<feature type="compositionally biased region" description="Low complexity" evidence="1">
    <location>
        <begin position="173"/>
        <end position="182"/>
    </location>
</feature>
<proteinExistence type="predicted"/>
<reference evidence="3" key="1">
    <citation type="journal article" date="2019" name="Int. J. Syst. Evol. Microbiol.">
        <title>The Global Catalogue of Microorganisms (GCM) 10K type strain sequencing project: providing services to taxonomists for standard genome sequencing and annotation.</title>
        <authorList>
            <consortium name="The Broad Institute Genomics Platform"/>
            <consortium name="The Broad Institute Genome Sequencing Center for Infectious Disease"/>
            <person name="Wu L."/>
            <person name="Ma J."/>
        </authorList>
    </citation>
    <scope>NUCLEOTIDE SEQUENCE [LARGE SCALE GENOMIC DNA]</scope>
    <source>
        <strain evidence="3">CGMCC 1.5362</strain>
    </source>
</reference>
<feature type="compositionally biased region" description="Gly residues" evidence="1">
    <location>
        <begin position="183"/>
        <end position="198"/>
    </location>
</feature>
<feature type="region of interest" description="Disordered" evidence="1">
    <location>
        <begin position="146"/>
        <end position="198"/>
    </location>
</feature>
<name>A0ABQ2F7Q9_9MICO</name>
<dbReference type="EMBL" id="BMLB01000001">
    <property type="protein sequence ID" value="GGK59543.1"/>
    <property type="molecule type" value="Genomic_DNA"/>
</dbReference>
<gene>
    <name evidence="2" type="ORF">GCM10011509_04780</name>
</gene>
<feature type="region of interest" description="Disordered" evidence="1">
    <location>
        <begin position="1"/>
        <end position="20"/>
    </location>
</feature>
<organism evidence="2 3">
    <name type="scientific">Ornithinimicrobium pekingense</name>
    <dbReference type="NCBI Taxonomy" id="384677"/>
    <lineage>
        <taxon>Bacteria</taxon>
        <taxon>Bacillati</taxon>
        <taxon>Actinomycetota</taxon>
        <taxon>Actinomycetes</taxon>
        <taxon>Micrococcales</taxon>
        <taxon>Ornithinimicrobiaceae</taxon>
        <taxon>Ornithinimicrobium</taxon>
    </lineage>
</organism>
<dbReference type="RefSeq" id="WP_022922826.1">
    <property type="nucleotide sequence ID" value="NZ_BMLB01000001.1"/>
</dbReference>
<accession>A0ABQ2F7Q9</accession>
<evidence type="ECO:0000256" key="1">
    <source>
        <dbReference type="SAM" id="MobiDB-lite"/>
    </source>
</evidence>
<protein>
    <recommendedName>
        <fullName evidence="4">YbjN domain-containing protein</fullName>
    </recommendedName>
</protein>
<evidence type="ECO:0000313" key="3">
    <source>
        <dbReference type="Proteomes" id="UP000662111"/>
    </source>
</evidence>
<comment type="caution">
    <text evidence="2">The sequence shown here is derived from an EMBL/GenBank/DDBJ whole genome shotgun (WGS) entry which is preliminary data.</text>
</comment>
<evidence type="ECO:0008006" key="4">
    <source>
        <dbReference type="Google" id="ProtNLM"/>
    </source>
</evidence>
<dbReference type="Proteomes" id="UP000662111">
    <property type="component" value="Unassembled WGS sequence"/>
</dbReference>
<sequence>MTDPTSLPNFPPPPQERPLSGRVLDALQDLQMSPDLDKEGDVAFEVRDQRMFVKIVQGEQFDIMRVFGQWQVAGTVPDDLLTRLNGCNDVTLGVNLVKAGIAGGNLVLAVEQIVARQEQPKAKLQIATGLILQALSLWHRNVVAKSQAEQGQQPDLPADAPEGTEVGPWLSVGTQGRQQDGQGQDGQGQEGQAGGDPQ</sequence>